<proteinExistence type="predicted"/>
<comment type="caution">
    <text evidence="2">The sequence shown here is derived from an EMBL/GenBank/DDBJ whole genome shotgun (WGS) entry which is preliminary data.</text>
</comment>
<evidence type="ECO:0000313" key="3">
    <source>
        <dbReference type="Proteomes" id="UP001583186"/>
    </source>
</evidence>
<accession>A0ABR3ZNN9</accession>
<evidence type="ECO:0000313" key="2">
    <source>
        <dbReference type="EMBL" id="KAL1902318.1"/>
    </source>
</evidence>
<dbReference type="Proteomes" id="UP001583186">
    <property type="component" value="Unassembled WGS sequence"/>
</dbReference>
<sequence length="185" mass="18903">MSLQNTPHTISHTGNRGLPGHGGIGASLVTGTGEQFSTWLFDRPNWLSTVPEFFDEVSDLVIFENVRSPYADSSGTSASSFGSVVSGSTVATSLFSITEDAVSPTPAAPTPAAPTPVVPTPVVPTPVLTSAPVPTPVPAPVPTLPGIGGIAQHTNGGGLPYSILRMLSEDPAEMPWSAAFMGAPL</sequence>
<protein>
    <submittedName>
        <fullName evidence="2">Uncharacterized protein</fullName>
    </submittedName>
</protein>
<feature type="compositionally biased region" description="Polar residues" evidence="1">
    <location>
        <begin position="1"/>
        <end position="14"/>
    </location>
</feature>
<gene>
    <name evidence="2" type="ORF">Sste5346_001294</name>
</gene>
<reference evidence="2 3" key="1">
    <citation type="journal article" date="2024" name="IMA Fungus">
        <title>IMA Genome - F19 : A genome assembly and annotation guide to empower mycologists, including annotated draft genome sequences of Ceratocystis pirilliformis, Diaporthe australafricana, Fusarium ophioides, Paecilomyces lecythidis, and Sporothrix stenoceras.</title>
        <authorList>
            <person name="Aylward J."/>
            <person name="Wilson A.M."/>
            <person name="Visagie C.M."/>
            <person name="Spraker J."/>
            <person name="Barnes I."/>
            <person name="Buitendag C."/>
            <person name="Ceriani C."/>
            <person name="Del Mar Angel L."/>
            <person name="du Plessis D."/>
            <person name="Fuchs T."/>
            <person name="Gasser K."/>
            <person name="Kramer D."/>
            <person name="Li W."/>
            <person name="Munsamy K."/>
            <person name="Piso A."/>
            <person name="Price J.L."/>
            <person name="Sonnekus B."/>
            <person name="Thomas C."/>
            <person name="van der Nest A."/>
            <person name="van Dijk A."/>
            <person name="van Heerden A."/>
            <person name="van Vuuren N."/>
            <person name="Yilmaz N."/>
            <person name="Duong T.A."/>
            <person name="van der Merwe N.A."/>
            <person name="Wingfield M.J."/>
            <person name="Wingfield B.D."/>
        </authorList>
    </citation>
    <scope>NUCLEOTIDE SEQUENCE [LARGE SCALE GENOMIC DNA]</scope>
    <source>
        <strain evidence="2 3">CMW 5346</strain>
    </source>
</reference>
<name>A0ABR3ZNN9_9PEZI</name>
<feature type="region of interest" description="Disordered" evidence="1">
    <location>
        <begin position="1"/>
        <end position="26"/>
    </location>
</feature>
<organism evidence="2 3">
    <name type="scientific">Sporothrix stenoceras</name>
    <dbReference type="NCBI Taxonomy" id="5173"/>
    <lineage>
        <taxon>Eukaryota</taxon>
        <taxon>Fungi</taxon>
        <taxon>Dikarya</taxon>
        <taxon>Ascomycota</taxon>
        <taxon>Pezizomycotina</taxon>
        <taxon>Sordariomycetes</taxon>
        <taxon>Sordariomycetidae</taxon>
        <taxon>Ophiostomatales</taxon>
        <taxon>Ophiostomataceae</taxon>
        <taxon>Sporothrix</taxon>
    </lineage>
</organism>
<dbReference type="EMBL" id="JAWCUI010000005">
    <property type="protein sequence ID" value="KAL1902318.1"/>
    <property type="molecule type" value="Genomic_DNA"/>
</dbReference>
<keyword evidence="3" id="KW-1185">Reference proteome</keyword>
<evidence type="ECO:0000256" key="1">
    <source>
        <dbReference type="SAM" id="MobiDB-lite"/>
    </source>
</evidence>